<dbReference type="InterPro" id="IPR001509">
    <property type="entry name" value="Epimerase_deHydtase"/>
</dbReference>
<name>A0ABU9TS51_9GAMM</name>
<accession>A0ABU9TS51</accession>
<dbReference type="EMBL" id="JBBMRA010000007">
    <property type="protein sequence ID" value="MEM5536556.1"/>
    <property type="molecule type" value="Genomic_DNA"/>
</dbReference>
<keyword evidence="5" id="KW-1185">Reference proteome</keyword>
<dbReference type="Pfam" id="PF01370">
    <property type="entry name" value="Epimerase"/>
    <property type="match status" value="1"/>
</dbReference>
<dbReference type="PANTHER" id="PTHR11092:SF0">
    <property type="entry name" value="EPIMERASE FAMILY PROTEIN SDR39U1"/>
    <property type="match status" value="1"/>
</dbReference>
<dbReference type="PANTHER" id="PTHR11092">
    <property type="entry name" value="SUGAR NUCLEOTIDE EPIMERASE RELATED"/>
    <property type="match status" value="1"/>
</dbReference>
<dbReference type="NCBIfam" id="TIGR01777">
    <property type="entry name" value="yfcH"/>
    <property type="match status" value="1"/>
</dbReference>
<dbReference type="SUPFAM" id="SSF51735">
    <property type="entry name" value="NAD(P)-binding Rossmann-fold domains"/>
    <property type="match status" value="1"/>
</dbReference>
<feature type="domain" description="NAD-dependent epimerase/dehydratase" evidence="2">
    <location>
        <begin position="3"/>
        <end position="213"/>
    </location>
</feature>
<proteinExistence type="inferred from homology"/>
<organism evidence="4 5">
    <name type="scientific">Neptuniibacter pectenicola</name>
    <dbReference type="NCBI Taxonomy" id="1806669"/>
    <lineage>
        <taxon>Bacteria</taxon>
        <taxon>Pseudomonadati</taxon>
        <taxon>Pseudomonadota</taxon>
        <taxon>Gammaproteobacteria</taxon>
        <taxon>Oceanospirillales</taxon>
        <taxon>Oceanospirillaceae</taxon>
        <taxon>Neptuniibacter</taxon>
    </lineage>
</organism>
<gene>
    <name evidence="4" type="ORF">WNY58_09150</name>
</gene>
<evidence type="ECO:0000313" key="4">
    <source>
        <dbReference type="EMBL" id="MEM5536556.1"/>
    </source>
</evidence>
<dbReference type="InterPro" id="IPR036291">
    <property type="entry name" value="NAD(P)-bd_dom_sf"/>
</dbReference>
<comment type="similarity">
    <text evidence="1">Belongs to the NAD(P)-dependent epimerase/dehydratase family. SDR39U1 subfamily.</text>
</comment>
<dbReference type="RefSeq" id="WP_342854358.1">
    <property type="nucleotide sequence ID" value="NZ_JBBMRA010000007.1"/>
</dbReference>
<sequence length="297" mass="32948">MNILITGGSGLIGQSFIKQFNNHSFTVLTRSPDKVRAQHPASVKIITSLDNFQNLNAYDAVINLAGEPIINKRWSEKQKKIIKQSRWKMTQDLVDLIASSNSPPKVFISGSAIGVYGNRGGEFLTESSIIKKSDFPTELCMRWETLAKQAEPYTRVVVIRTGIVIAPHGGALVKMLRPFKFCLGGRISNGKQFMSWIHFKDHINAINYLLTTNNLSGPVNLVAPAPEMNREFSQKLANSLNRFAILPLPKSVLKLLLGESSCLLLDSQRVVPEALLKSGFKFQFPLLRSALADALKN</sequence>
<evidence type="ECO:0000259" key="2">
    <source>
        <dbReference type="Pfam" id="PF01370"/>
    </source>
</evidence>
<dbReference type="Pfam" id="PF08338">
    <property type="entry name" value="DUF1731"/>
    <property type="match status" value="1"/>
</dbReference>
<dbReference type="InterPro" id="IPR013549">
    <property type="entry name" value="DUF1731"/>
</dbReference>
<comment type="caution">
    <text evidence="4">The sequence shown here is derived from an EMBL/GenBank/DDBJ whole genome shotgun (WGS) entry which is preliminary data.</text>
</comment>
<protein>
    <submittedName>
        <fullName evidence="4">TIGR01777 family oxidoreductase</fullName>
    </submittedName>
</protein>
<feature type="domain" description="DUF1731" evidence="3">
    <location>
        <begin position="249"/>
        <end position="294"/>
    </location>
</feature>
<evidence type="ECO:0000256" key="1">
    <source>
        <dbReference type="ARBA" id="ARBA00009353"/>
    </source>
</evidence>
<evidence type="ECO:0000313" key="5">
    <source>
        <dbReference type="Proteomes" id="UP001449225"/>
    </source>
</evidence>
<dbReference type="CDD" id="cd05242">
    <property type="entry name" value="SDR_a8"/>
    <property type="match status" value="1"/>
</dbReference>
<evidence type="ECO:0000259" key="3">
    <source>
        <dbReference type="Pfam" id="PF08338"/>
    </source>
</evidence>
<dbReference type="InterPro" id="IPR010099">
    <property type="entry name" value="SDR39U1"/>
</dbReference>
<reference evidence="4 5" key="1">
    <citation type="submission" date="2024-03" db="EMBL/GenBank/DDBJ databases">
        <title>Community enrichment and isolation of bacterial strains for fucoidan degradation.</title>
        <authorList>
            <person name="Sichert A."/>
        </authorList>
    </citation>
    <scope>NUCLEOTIDE SEQUENCE [LARGE SCALE GENOMIC DNA]</scope>
    <source>
        <strain evidence="4 5">AS76</strain>
    </source>
</reference>
<dbReference type="Gene3D" id="3.40.50.720">
    <property type="entry name" value="NAD(P)-binding Rossmann-like Domain"/>
    <property type="match status" value="1"/>
</dbReference>
<dbReference type="Proteomes" id="UP001449225">
    <property type="component" value="Unassembled WGS sequence"/>
</dbReference>